<comment type="similarity">
    <text evidence="3">Belongs to the prokaryotic molybdopterin-containing oxidoreductase family.</text>
</comment>
<dbReference type="EMBL" id="DSAC01000052">
    <property type="protein sequence ID" value="HHO73866.1"/>
    <property type="molecule type" value="Genomic_DNA"/>
</dbReference>
<evidence type="ECO:0000256" key="2">
    <source>
        <dbReference type="ARBA" id="ARBA00004196"/>
    </source>
</evidence>
<keyword evidence="6" id="KW-0560">Oxidoreductase</keyword>
<evidence type="ECO:0000259" key="9">
    <source>
        <dbReference type="PROSITE" id="PS51669"/>
    </source>
</evidence>
<dbReference type="PANTHER" id="PTHR43598">
    <property type="entry name" value="TUNGSTEN-CONTAINING FORMYLMETHANOFURAN DEHYDROGENASE 2 SUBUNIT B"/>
    <property type="match status" value="1"/>
</dbReference>
<evidence type="ECO:0000256" key="8">
    <source>
        <dbReference type="ARBA" id="ARBA00023014"/>
    </source>
</evidence>
<reference evidence="10" key="1">
    <citation type="journal article" date="2020" name="mSystems">
        <title>Genome- and Community-Level Interaction Insights into Carbon Utilization and Element Cycling Functions of Hydrothermarchaeota in Hydrothermal Sediment.</title>
        <authorList>
            <person name="Zhou Z."/>
            <person name="Liu Y."/>
            <person name="Xu W."/>
            <person name="Pan J."/>
            <person name="Luo Z.H."/>
            <person name="Li M."/>
        </authorList>
    </citation>
    <scope>NUCLEOTIDE SEQUENCE [LARGE SCALE GENOMIC DNA]</scope>
    <source>
        <strain evidence="10">SpSt-114</strain>
    </source>
</reference>
<evidence type="ECO:0000256" key="6">
    <source>
        <dbReference type="ARBA" id="ARBA00023002"/>
    </source>
</evidence>
<proteinExistence type="inferred from homology"/>
<evidence type="ECO:0000256" key="5">
    <source>
        <dbReference type="ARBA" id="ARBA00022723"/>
    </source>
</evidence>
<evidence type="ECO:0000313" key="10">
    <source>
        <dbReference type="EMBL" id="HHO73866.1"/>
    </source>
</evidence>
<accession>A0A7C5SZL7</accession>
<dbReference type="GO" id="GO:0046872">
    <property type="term" value="F:metal ion binding"/>
    <property type="evidence" value="ECO:0007669"/>
    <property type="project" value="UniProtKB-KW"/>
</dbReference>
<dbReference type="AlphaFoldDB" id="A0A7C5SZL7"/>
<dbReference type="Pfam" id="PF04879">
    <property type="entry name" value="Molybdop_Fe4S4"/>
    <property type="match status" value="1"/>
</dbReference>
<gene>
    <name evidence="10" type="ORF">ENN04_04425</name>
</gene>
<dbReference type="InterPro" id="IPR006963">
    <property type="entry name" value="Mopterin_OxRdtase_4Fe-4S_dom"/>
</dbReference>
<keyword evidence="8" id="KW-0411">Iron-sulfur</keyword>
<dbReference type="Gene3D" id="3.40.50.740">
    <property type="match status" value="1"/>
</dbReference>
<evidence type="ECO:0000256" key="7">
    <source>
        <dbReference type="ARBA" id="ARBA00023004"/>
    </source>
</evidence>
<protein>
    <submittedName>
        <fullName evidence="10">Dehydrogenase</fullName>
    </submittedName>
</protein>
<organism evidence="10">
    <name type="scientific">Thermocrinis ruber</name>
    <dbReference type="NCBI Taxonomy" id="75906"/>
    <lineage>
        <taxon>Bacteria</taxon>
        <taxon>Pseudomonadati</taxon>
        <taxon>Aquificota</taxon>
        <taxon>Aquificia</taxon>
        <taxon>Aquificales</taxon>
        <taxon>Aquificaceae</taxon>
        <taxon>Thermocrinis</taxon>
    </lineage>
</organism>
<evidence type="ECO:0000256" key="4">
    <source>
        <dbReference type="ARBA" id="ARBA00022485"/>
    </source>
</evidence>
<comment type="caution">
    <text evidence="10">The sequence shown here is derived from an EMBL/GenBank/DDBJ whole genome shotgun (WGS) entry which is preliminary data.</text>
</comment>
<comment type="subcellular location">
    <subcellularLocation>
        <location evidence="2">Cell envelope</location>
    </subcellularLocation>
</comment>
<comment type="cofactor">
    <cofactor evidence="1">
        <name>[4Fe-4S] cluster</name>
        <dbReference type="ChEBI" id="CHEBI:49883"/>
    </cofactor>
</comment>
<dbReference type="GO" id="GO:0030313">
    <property type="term" value="C:cell envelope"/>
    <property type="evidence" value="ECO:0007669"/>
    <property type="project" value="UniProtKB-SubCell"/>
</dbReference>
<name>A0A7C5SZL7_9AQUI</name>
<dbReference type="Gene3D" id="3.30.200.210">
    <property type="match status" value="1"/>
</dbReference>
<dbReference type="PANTHER" id="PTHR43598:SF5">
    <property type="entry name" value="DMSO REDUCTASE CHAIN A"/>
    <property type="match status" value="1"/>
</dbReference>
<feature type="domain" description="4Fe-4S Mo/W bis-MGD-type" evidence="9">
    <location>
        <begin position="14"/>
        <end position="70"/>
    </location>
</feature>
<keyword evidence="4" id="KW-0004">4Fe-4S</keyword>
<sequence length="514" mass="58219">MTPPSIPLTRKPFEEQVVSQCAGCGCGCGYVLYKAQGKPVDLYGHPADPKGMGSLCSKGITLVQEVAQNPFRLFGFYLWQGQELLNISQERAKELIKERLKGKVAIVLDRHLSSLEEYLLARQLGDVFVDAPVLGYNPSEVFFNQWQNYMLIIGWEVEPVFSEVMSMRYLVDAVERSAHLVCVSSRYATLCAKAKRQVLLNPIKQLSFMNSLLEPEHTDPLVVELKKAMHFVKTLLLVGADLLASPLRNHVLSILYKLKKRFGVDYSFVGDLMPLPAKELRELVDSIEDYDSFVFFGNPLVQLPQEVRERIKEKFSVHFTLFPNLTSQYSTLVVGSANFPERDFIAYRNSFGRVYLCPQAIRKPEGAVVPYAFLGEVFGIEVKVEEFLKVEPGFEGAPLKLPSLEEQSASGWLKEGTVLYTSNGLVDELGHWNPWTHNIERYQRAYMSEKTAGKLGVKNRLTLRGKEFEVVITPNVAEDVVYVPLSFEEFQPFDPGHSVGSFAKEPYYRFEVLE</sequence>
<evidence type="ECO:0000256" key="3">
    <source>
        <dbReference type="ARBA" id="ARBA00010312"/>
    </source>
</evidence>
<keyword evidence="7" id="KW-0408">Iron</keyword>
<keyword evidence="5" id="KW-0479">Metal-binding</keyword>
<dbReference type="PROSITE" id="PS51669">
    <property type="entry name" value="4FE4S_MOW_BIS_MGD"/>
    <property type="match status" value="1"/>
</dbReference>
<dbReference type="SMART" id="SM00926">
    <property type="entry name" value="Molybdop_Fe4S4"/>
    <property type="match status" value="1"/>
</dbReference>
<dbReference type="CDD" id="cd00368">
    <property type="entry name" value="Molybdopterin-Binding"/>
    <property type="match status" value="1"/>
</dbReference>
<evidence type="ECO:0000256" key="1">
    <source>
        <dbReference type="ARBA" id="ARBA00001966"/>
    </source>
</evidence>
<dbReference type="GO" id="GO:0016491">
    <property type="term" value="F:oxidoreductase activity"/>
    <property type="evidence" value="ECO:0007669"/>
    <property type="project" value="UniProtKB-KW"/>
</dbReference>
<dbReference type="GO" id="GO:0051539">
    <property type="term" value="F:4 iron, 4 sulfur cluster binding"/>
    <property type="evidence" value="ECO:0007669"/>
    <property type="project" value="UniProtKB-KW"/>
</dbReference>
<dbReference type="SUPFAM" id="SSF53706">
    <property type="entry name" value="Formate dehydrogenase/DMSO reductase, domains 1-3"/>
    <property type="match status" value="1"/>
</dbReference>